<gene>
    <name evidence="4" type="ORF">SAMN05216276_101292</name>
</gene>
<dbReference type="InterPro" id="IPR023631">
    <property type="entry name" value="Amidase_dom"/>
</dbReference>
<dbReference type="Gene3D" id="3.10.490.10">
    <property type="entry name" value="Gamma-glutamyl cyclotransferase-like"/>
    <property type="match status" value="1"/>
</dbReference>
<dbReference type="GO" id="GO:0016787">
    <property type="term" value="F:hydrolase activity"/>
    <property type="evidence" value="ECO:0007669"/>
    <property type="project" value="UniProtKB-KW"/>
</dbReference>
<organism evidence="4 5">
    <name type="scientific">Streptosporangium subroseum</name>
    <dbReference type="NCBI Taxonomy" id="106412"/>
    <lineage>
        <taxon>Bacteria</taxon>
        <taxon>Bacillati</taxon>
        <taxon>Actinomycetota</taxon>
        <taxon>Actinomycetes</taxon>
        <taxon>Streptosporangiales</taxon>
        <taxon>Streptosporangiaceae</taxon>
        <taxon>Streptosporangium</taxon>
    </lineage>
</organism>
<evidence type="ECO:0000259" key="2">
    <source>
        <dbReference type="Pfam" id="PF01425"/>
    </source>
</evidence>
<dbReference type="Pfam" id="PF21986">
    <property type="entry name" value="AH_C"/>
    <property type="match status" value="1"/>
</dbReference>
<dbReference type="Pfam" id="PF01425">
    <property type="entry name" value="Amidase"/>
    <property type="match status" value="1"/>
</dbReference>
<name>A0A239FTJ7_9ACTN</name>
<dbReference type="NCBIfam" id="NF006043">
    <property type="entry name" value="PRK08186.1"/>
    <property type="match status" value="1"/>
</dbReference>
<feature type="domain" description="Amidase" evidence="2">
    <location>
        <begin position="47"/>
        <end position="436"/>
    </location>
</feature>
<dbReference type="InterPro" id="IPR036928">
    <property type="entry name" value="AS_sf"/>
</dbReference>
<dbReference type="Gene3D" id="3.90.1300.10">
    <property type="entry name" value="Amidase signature (AS) domain"/>
    <property type="match status" value="1"/>
</dbReference>
<dbReference type="OrthoDB" id="182039at2"/>
<dbReference type="InterPro" id="IPR053844">
    <property type="entry name" value="AH_C"/>
</dbReference>
<evidence type="ECO:0000313" key="4">
    <source>
        <dbReference type="EMBL" id="SNS60466.1"/>
    </source>
</evidence>
<keyword evidence="4" id="KW-0378">Hydrolase</keyword>
<evidence type="ECO:0000259" key="3">
    <source>
        <dbReference type="Pfam" id="PF21986"/>
    </source>
</evidence>
<dbReference type="PANTHER" id="PTHR11895">
    <property type="entry name" value="TRANSAMIDASE"/>
    <property type="match status" value="1"/>
</dbReference>
<dbReference type="EMBL" id="FZOD01000012">
    <property type="protein sequence ID" value="SNS60466.1"/>
    <property type="molecule type" value="Genomic_DNA"/>
</dbReference>
<dbReference type="AlphaFoldDB" id="A0A239FTJ7"/>
<dbReference type="RefSeq" id="WP_089207869.1">
    <property type="nucleotide sequence ID" value="NZ_FZOD01000012.1"/>
</dbReference>
<accession>A0A239FTJ7</accession>
<protein>
    <submittedName>
        <fullName evidence="4">Allophanate hydrolase</fullName>
    </submittedName>
</protein>
<dbReference type="InterPro" id="IPR014085">
    <property type="entry name" value="Allophanate_hydrolase"/>
</dbReference>
<proteinExistence type="predicted"/>
<dbReference type="SUPFAM" id="SSF75304">
    <property type="entry name" value="Amidase signature (AS) enzymes"/>
    <property type="match status" value="1"/>
</dbReference>
<dbReference type="Proteomes" id="UP000198282">
    <property type="component" value="Unassembled WGS sequence"/>
</dbReference>
<dbReference type="Gene3D" id="1.20.58.1700">
    <property type="match status" value="1"/>
</dbReference>
<feature type="domain" description="Allophanate hydrolase C-terminal" evidence="3">
    <location>
        <begin position="492"/>
        <end position="612"/>
    </location>
</feature>
<evidence type="ECO:0000313" key="5">
    <source>
        <dbReference type="Proteomes" id="UP000198282"/>
    </source>
</evidence>
<feature type="region of interest" description="Disordered" evidence="1">
    <location>
        <begin position="446"/>
        <end position="487"/>
    </location>
</feature>
<keyword evidence="5" id="KW-1185">Reference proteome</keyword>
<sequence length="622" mass="63682">MTPLDLDGLTHRYRTGSACPADVAEEVLGRIAARGDDHVWITLRPAADLLGDAAALALRWPDPHSRPPLYGVPFAVKDNVDVAGLPTTAACPDYAYVPDRSAPLVDRLLAAGALLVGKTNLDQFATGLSGTRSPYGACESPLVPGLISGGSSSGSAVAVGAGLVTFAIGTDTAGSGRVPAALTGTVGVKPSRGLVSTLGVVPACASLDCPSVFARSVADGLAVLSVIAGPEPADPWSRVLPLPSPVPPAARPLRIGVPYSPEFFGDTAAAVAFEGAVRRLAGLGHRLVPVDLDPFLAVGRLLYDGPWLAERIAAVGDFVFRNPDRVHPVTLKVLSNGGDLSAVDAFEGLYRLRALRARTRQAWASMDVLAVPTVPTTYTVAEMLDDPIERNGVLGHYTTFTNLLDLAAISVPAGRTATGRPHGITLLGPAGSDELLAGPAAAFHALTGGPVAPPGRSSVRTDEPATRSGPSSARNDGPAAPAGHVPDTQPVLAVVGAHRSGQPLHGELTALGATGLGTALTAPLYRLYALNGGEVARPGLVRVATGGVPVEVELYGLSPSALGALLTRIAPPLSLGTVQLDGGRTAHGFLCEAYAADEATDISRHGSWPDYLLSRASAPDPI</sequence>
<dbReference type="PANTHER" id="PTHR11895:SF169">
    <property type="entry name" value="GLUTAMYL-TRNA(GLN) AMIDOTRANSFERASE"/>
    <property type="match status" value="1"/>
</dbReference>
<evidence type="ECO:0000256" key="1">
    <source>
        <dbReference type="SAM" id="MobiDB-lite"/>
    </source>
</evidence>
<reference evidence="4 5" key="1">
    <citation type="submission" date="2017-06" db="EMBL/GenBank/DDBJ databases">
        <authorList>
            <person name="Kim H.J."/>
            <person name="Triplett B.A."/>
        </authorList>
    </citation>
    <scope>NUCLEOTIDE SEQUENCE [LARGE SCALE GENOMIC DNA]</scope>
    <source>
        <strain evidence="4 5">CGMCC 4.2132</strain>
    </source>
</reference>
<dbReference type="NCBIfam" id="TIGR02713">
    <property type="entry name" value="allophanate_hyd"/>
    <property type="match status" value="1"/>
</dbReference>
<dbReference type="InterPro" id="IPR000120">
    <property type="entry name" value="Amidase"/>
</dbReference>